<dbReference type="RefSeq" id="WP_108602490.1">
    <property type="nucleotide sequence ID" value="NZ_CP026604.1"/>
</dbReference>
<dbReference type="AlphaFoldDB" id="A0A2S0VQD7"/>
<accession>A0A2S0VQD7</accession>
<keyword evidence="2" id="KW-1185">Reference proteome</keyword>
<dbReference type="KEGG" id="cate:C2869_08295"/>
<dbReference type="GO" id="GO:0003677">
    <property type="term" value="F:DNA binding"/>
    <property type="evidence" value="ECO:0007669"/>
    <property type="project" value="InterPro"/>
</dbReference>
<dbReference type="EMBL" id="CP026604">
    <property type="protein sequence ID" value="AWB66427.1"/>
    <property type="molecule type" value="Genomic_DNA"/>
</dbReference>
<gene>
    <name evidence="1" type="ORF">C2869_08295</name>
</gene>
<organism evidence="1 2">
    <name type="scientific">Saccharobesus litoralis</name>
    <dbReference type="NCBI Taxonomy" id="2172099"/>
    <lineage>
        <taxon>Bacteria</taxon>
        <taxon>Pseudomonadati</taxon>
        <taxon>Pseudomonadota</taxon>
        <taxon>Gammaproteobacteria</taxon>
        <taxon>Alteromonadales</taxon>
        <taxon>Alteromonadaceae</taxon>
        <taxon>Saccharobesus</taxon>
    </lineage>
</organism>
<evidence type="ECO:0000313" key="2">
    <source>
        <dbReference type="Proteomes" id="UP000244441"/>
    </source>
</evidence>
<dbReference type="Proteomes" id="UP000244441">
    <property type="component" value="Chromosome"/>
</dbReference>
<dbReference type="Gene3D" id="1.10.260.40">
    <property type="entry name" value="lambda repressor-like DNA-binding domains"/>
    <property type="match status" value="1"/>
</dbReference>
<reference evidence="1 2" key="1">
    <citation type="submission" date="2018-01" db="EMBL/GenBank/DDBJ databases">
        <title>Genome sequence of a Cantenovulum-like bacteria.</title>
        <authorList>
            <person name="Tan W.R."/>
            <person name="Lau N.-S."/>
            <person name="Go F."/>
            <person name="Amirul A.-A.A."/>
        </authorList>
    </citation>
    <scope>NUCLEOTIDE SEQUENCE [LARGE SCALE GENOMIC DNA]</scope>
    <source>
        <strain evidence="1 2">CCB-QB4</strain>
    </source>
</reference>
<proteinExistence type="predicted"/>
<evidence type="ECO:0000313" key="1">
    <source>
        <dbReference type="EMBL" id="AWB66427.1"/>
    </source>
</evidence>
<dbReference type="OrthoDB" id="4563729at2"/>
<sequence length="142" mass="16457">MKHQKTQRKNPFKAAPLKNAGVERVDKSKRLDVDALVINPANIDMQRNRGFVYVPQNKQVLHPARYFERLYLSKATAKGMNIQDVIDNLDISVEHFDDFLSEKVCVDTGFAKKLEIVTGMTFEFWLRTQNKFDDSNKVHSEK</sequence>
<name>A0A2S0VQD7_9ALTE</name>
<dbReference type="SUPFAM" id="SSF47413">
    <property type="entry name" value="lambda repressor-like DNA-binding domains"/>
    <property type="match status" value="1"/>
</dbReference>
<protein>
    <submittedName>
        <fullName evidence="1">Uncharacterized protein</fullName>
    </submittedName>
</protein>
<dbReference type="InterPro" id="IPR010982">
    <property type="entry name" value="Lambda_DNA-bd_dom_sf"/>
</dbReference>